<evidence type="ECO:0000313" key="2">
    <source>
        <dbReference type="EMBL" id="CAB3265605.1"/>
    </source>
</evidence>
<dbReference type="Pfam" id="PF00069">
    <property type="entry name" value="Pkinase"/>
    <property type="match status" value="1"/>
</dbReference>
<dbReference type="InterPro" id="IPR011009">
    <property type="entry name" value="Kinase-like_dom_sf"/>
</dbReference>
<dbReference type="InterPro" id="IPR000719">
    <property type="entry name" value="Prot_kinase_dom"/>
</dbReference>
<dbReference type="SUPFAM" id="SSF56112">
    <property type="entry name" value="Protein kinase-like (PK-like)"/>
    <property type="match status" value="1"/>
</dbReference>
<gene>
    <name evidence="2" type="primary">Ripk1-012</name>
</gene>
<accession>A0A6F9DRS6</accession>
<keyword evidence="2" id="KW-0675">Receptor</keyword>
<dbReference type="Gene3D" id="1.10.510.10">
    <property type="entry name" value="Transferase(Phosphotransferase) domain 1"/>
    <property type="match status" value="1"/>
</dbReference>
<keyword evidence="2" id="KW-0418">Kinase</keyword>
<feature type="domain" description="Protein kinase" evidence="1">
    <location>
        <begin position="1"/>
        <end position="106"/>
    </location>
</feature>
<proteinExistence type="evidence at transcript level"/>
<dbReference type="EMBL" id="LR789743">
    <property type="protein sequence ID" value="CAB3265605.1"/>
    <property type="molecule type" value="mRNA"/>
</dbReference>
<organism evidence="2">
    <name type="scientific">Phallusia mammillata</name>
    <dbReference type="NCBI Taxonomy" id="59560"/>
    <lineage>
        <taxon>Eukaryota</taxon>
        <taxon>Metazoa</taxon>
        <taxon>Chordata</taxon>
        <taxon>Tunicata</taxon>
        <taxon>Ascidiacea</taxon>
        <taxon>Phlebobranchia</taxon>
        <taxon>Ascidiidae</taxon>
        <taxon>Phallusia</taxon>
    </lineage>
</organism>
<dbReference type="GO" id="GO:0004672">
    <property type="term" value="F:protein kinase activity"/>
    <property type="evidence" value="ECO:0007669"/>
    <property type="project" value="InterPro"/>
</dbReference>
<dbReference type="AlphaFoldDB" id="A0A6F9DRS6"/>
<name>A0A6F9DRS6_9ASCI</name>
<protein>
    <submittedName>
        <fullName evidence="2">Receptor-interacting serine/threonine-protein kinase 1-like</fullName>
    </submittedName>
</protein>
<dbReference type="GO" id="GO:0005524">
    <property type="term" value="F:ATP binding"/>
    <property type="evidence" value="ECO:0007669"/>
    <property type="project" value="InterPro"/>
</dbReference>
<evidence type="ECO:0000259" key="1">
    <source>
        <dbReference type="PROSITE" id="PS50011"/>
    </source>
</evidence>
<dbReference type="PROSITE" id="PS50011">
    <property type="entry name" value="PROTEIN_KINASE_DOM"/>
    <property type="match status" value="1"/>
</dbReference>
<sequence length="164" mass="19056">MTKTRKTNVLSFYAAPERLNNPAMKLTKALDVYTFAISTYVMLTGRFPLVEERTYSKNIYECMQNLNAQDKQSINVIVDLMEKCLNDDPLKRPTMKEVADVLLKLLDEQDKDVLLEQVETVTWSVRNMFDFSNLEKLVPISELTPFYVFDQPSSEYIFAHIINI</sequence>
<keyword evidence="2" id="KW-0808">Transferase</keyword>
<reference evidence="2" key="1">
    <citation type="submission" date="2020-04" db="EMBL/GenBank/DDBJ databases">
        <authorList>
            <person name="Neveu A P."/>
        </authorList>
    </citation>
    <scope>NUCLEOTIDE SEQUENCE</scope>
    <source>
        <tissue evidence="2">Whole embryo</tissue>
    </source>
</reference>